<dbReference type="InterPro" id="IPR036005">
    <property type="entry name" value="Creatinase/aminopeptidase-like"/>
</dbReference>
<dbReference type="PANTHER" id="PTHR43330:SF27">
    <property type="entry name" value="METHIONINE AMINOPEPTIDASE"/>
    <property type="match status" value="1"/>
</dbReference>
<comment type="similarity">
    <text evidence="6">Belongs to the peptidase M24A family. Methionine aminopeptidase type 1 subfamily.</text>
</comment>
<dbReference type="PRINTS" id="PR00599">
    <property type="entry name" value="MAPEPTIDASE"/>
</dbReference>
<dbReference type="HAMAP" id="MF_01974">
    <property type="entry name" value="MetAP_1"/>
    <property type="match status" value="1"/>
</dbReference>
<keyword evidence="3 6" id="KW-0645">Protease</keyword>
<organism evidence="9 10">
    <name type="scientific">Candidatus Berkelbacteria bacterium CG08_land_8_20_14_0_20_39_8</name>
    <dbReference type="NCBI Taxonomy" id="1974511"/>
    <lineage>
        <taxon>Bacteria</taxon>
        <taxon>Candidatus Berkelbacteria</taxon>
    </lineage>
</organism>
<dbReference type="InterPro" id="IPR001714">
    <property type="entry name" value="Pept_M24_MAP"/>
</dbReference>
<evidence type="ECO:0000256" key="5">
    <source>
        <dbReference type="ARBA" id="ARBA00022801"/>
    </source>
</evidence>
<feature type="binding site" evidence="6">
    <location>
        <position position="173"/>
    </location>
    <ligand>
        <name>a divalent metal cation</name>
        <dbReference type="ChEBI" id="CHEBI:60240"/>
        <label>2</label>
        <note>catalytic</note>
    </ligand>
</feature>
<gene>
    <name evidence="6 9" type="primary">map</name>
    <name evidence="9" type="ORF">COT12_01850</name>
</gene>
<feature type="binding site" evidence="6">
    <location>
        <position position="206"/>
    </location>
    <ligand>
        <name>a divalent metal cation</name>
        <dbReference type="ChEBI" id="CHEBI:60240"/>
        <label>2</label>
        <note>catalytic</note>
    </ligand>
</feature>
<dbReference type="GO" id="GO:0005829">
    <property type="term" value="C:cytosol"/>
    <property type="evidence" value="ECO:0007669"/>
    <property type="project" value="TreeGrafter"/>
</dbReference>
<evidence type="ECO:0000313" key="10">
    <source>
        <dbReference type="Proteomes" id="UP000229896"/>
    </source>
</evidence>
<dbReference type="EMBL" id="PEXI01000058">
    <property type="protein sequence ID" value="PIU24276.1"/>
    <property type="molecule type" value="Genomic_DNA"/>
</dbReference>
<evidence type="ECO:0000256" key="4">
    <source>
        <dbReference type="ARBA" id="ARBA00022723"/>
    </source>
</evidence>
<protein>
    <recommendedName>
        <fullName evidence="6 7">Methionine aminopeptidase</fullName>
        <shortName evidence="6">MAP</shortName>
        <shortName evidence="6">MetAP</shortName>
        <ecNumber evidence="6 7">3.4.11.18</ecNumber>
    </recommendedName>
    <alternativeName>
        <fullName evidence="6">Peptidase M</fullName>
    </alternativeName>
</protein>
<comment type="subunit">
    <text evidence="6">Monomer.</text>
</comment>
<evidence type="ECO:0000256" key="7">
    <source>
        <dbReference type="RuleBase" id="RU003653"/>
    </source>
</evidence>
<dbReference type="InterPro" id="IPR002467">
    <property type="entry name" value="Pept_M24A_MAP1"/>
</dbReference>
<dbReference type="GO" id="GO:0070006">
    <property type="term" value="F:metalloaminopeptidase activity"/>
    <property type="evidence" value="ECO:0007669"/>
    <property type="project" value="UniProtKB-UniRule"/>
</dbReference>
<dbReference type="InterPro" id="IPR000994">
    <property type="entry name" value="Pept_M24"/>
</dbReference>
<feature type="binding site" evidence="6">
    <location>
        <position position="110"/>
    </location>
    <ligand>
        <name>a divalent metal cation</name>
        <dbReference type="ChEBI" id="CHEBI:60240"/>
        <label>2</label>
        <note>catalytic</note>
    </ligand>
</feature>
<keyword evidence="4 6" id="KW-0479">Metal-binding</keyword>
<sequence length="253" mass="27525">MDILTKEQLIDFRISGKILAIALSEVQNYIKPGITTMSLDEIAERSLRRQGAIPSFKNYKTGDAPRYPAALCVSINDELVHGIPSGGKFLKNGDIVSLDLGANYQGTFTDMAATFPVGKISARDRRLIDITRNVLHEAIKFLKPGMKTGDLGNFIESYVSKNGLAVIRDFVGHGIGLAPHTDPQVPNFGQQKTGVALCEGMAIAIEPMVVKGNIDVKIDRDGWTVRMAHGQRSAHFEHTVLIGKSGAKIITKI</sequence>
<dbReference type="AlphaFoldDB" id="A0A2M6YC45"/>
<feature type="binding site" evidence="6">
    <location>
        <position position="81"/>
    </location>
    <ligand>
        <name>substrate</name>
    </ligand>
</feature>
<evidence type="ECO:0000313" key="9">
    <source>
        <dbReference type="EMBL" id="PIU24276.1"/>
    </source>
</evidence>
<dbReference type="GO" id="GO:0006508">
    <property type="term" value="P:proteolysis"/>
    <property type="evidence" value="ECO:0007669"/>
    <property type="project" value="UniProtKB-KW"/>
</dbReference>
<dbReference type="Proteomes" id="UP000229896">
    <property type="component" value="Unassembled WGS sequence"/>
</dbReference>
<dbReference type="Pfam" id="PF00557">
    <property type="entry name" value="Peptidase_M24"/>
    <property type="match status" value="1"/>
</dbReference>
<dbReference type="Gene3D" id="3.90.230.10">
    <property type="entry name" value="Creatinase/methionine aminopeptidase superfamily"/>
    <property type="match status" value="1"/>
</dbReference>
<dbReference type="NCBIfam" id="TIGR00500">
    <property type="entry name" value="met_pdase_I"/>
    <property type="match status" value="1"/>
</dbReference>
<feature type="binding site" evidence="6">
    <location>
        <position position="237"/>
    </location>
    <ligand>
        <name>a divalent metal cation</name>
        <dbReference type="ChEBI" id="CHEBI:60240"/>
        <label>2</label>
        <note>catalytic</note>
    </ligand>
</feature>
<feature type="binding site" evidence="6">
    <location>
        <position position="180"/>
    </location>
    <ligand>
        <name>substrate</name>
    </ligand>
</feature>
<dbReference type="GO" id="GO:0046872">
    <property type="term" value="F:metal ion binding"/>
    <property type="evidence" value="ECO:0007669"/>
    <property type="project" value="UniProtKB-UniRule"/>
</dbReference>
<accession>A0A2M6YC45</accession>
<feature type="binding site" evidence="6">
    <location>
        <position position="110"/>
    </location>
    <ligand>
        <name>a divalent metal cation</name>
        <dbReference type="ChEBI" id="CHEBI:60240"/>
        <label>1</label>
    </ligand>
</feature>
<dbReference type="SUPFAM" id="SSF55920">
    <property type="entry name" value="Creatinase/aminopeptidase"/>
    <property type="match status" value="1"/>
</dbReference>
<feature type="binding site" evidence="6">
    <location>
        <position position="237"/>
    </location>
    <ligand>
        <name>a divalent metal cation</name>
        <dbReference type="ChEBI" id="CHEBI:60240"/>
        <label>1</label>
    </ligand>
</feature>
<dbReference type="PROSITE" id="PS00680">
    <property type="entry name" value="MAP_1"/>
    <property type="match status" value="1"/>
</dbReference>
<feature type="binding site" evidence="6">
    <location>
        <position position="99"/>
    </location>
    <ligand>
        <name>a divalent metal cation</name>
        <dbReference type="ChEBI" id="CHEBI:60240"/>
        <label>1</label>
    </ligand>
</feature>
<dbReference type="EC" id="3.4.11.18" evidence="6 7"/>
<keyword evidence="5 6" id="KW-0378">Hydrolase</keyword>
<comment type="caution">
    <text evidence="9">The sequence shown here is derived from an EMBL/GenBank/DDBJ whole genome shotgun (WGS) entry which is preliminary data.</text>
</comment>
<evidence type="ECO:0000259" key="8">
    <source>
        <dbReference type="Pfam" id="PF00557"/>
    </source>
</evidence>
<evidence type="ECO:0000256" key="2">
    <source>
        <dbReference type="ARBA" id="ARBA00022438"/>
    </source>
</evidence>
<proteinExistence type="inferred from homology"/>
<dbReference type="PANTHER" id="PTHR43330">
    <property type="entry name" value="METHIONINE AMINOPEPTIDASE"/>
    <property type="match status" value="1"/>
</dbReference>
<reference evidence="10" key="1">
    <citation type="submission" date="2017-09" db="EMBL/GenBank/DDBJ databases">
        <title>Depth-based differentiation of microbial function through sediment-hosted aquifers and enrichment of novel symbionts in the deep terrestrial subsurface.</title>
        <authorList>
            <person name="Probst A.J."/>
            <person name="Ladd B."/>
            <person name="Jarett J.K."/>
            <person name="Geller-Mcgrath D.E."/>
            <person name="Sieber C.M.K."/>
            <person name="Emerson J.B."/>
            <person name="Anantharaman K."/>
            <person name="Thomas B.C."/>
            <person name="Malmstrom R."/>
            <person name="Stieglmeier M."/>
            <person name="Klingl A."/>
            <person name="Woyke T."/>
            <person name="Ryan C.M."/>
            <person name="Banfield J.F."/>
        </authorList>
    </citation>
    <scope>NUCLEOTIDE SEQUENCE [LARGE SCALE GENOMIC DNA]</scope>
</reference>
<evidence type="ECO:0000256" key="1">
    <source>
        <dbReference type="ARBA" id="ARBA00002521"/>
    </source>
</evidence>
<comment type="function">
    <text evidence="1 6">Removes the N-terminal methionine from nascent proteins. The N-terminal methionine is often cleaved when the second residue in the primary sequence is small and uncharged (Met-Ala-, Cys, Gly, Pro, Ser, Thr, or Val). Requires deformylation of the N(alpha)-formylated initiator methionine before it can be hydrolyzed.</text>
</comment>
<comment type="catalytic activity">
    <reaction evidence="6 7">
        <text>Release of N-terminal amino acids, preferentially methionine, from peptides and arylamides.</text>
        <dbReference type="EC" id="3.4.11.18"/>
    </reaction>
</comment>
<feature type="domain" description="Peptidase M24" evidence="8">
    <location>
        <begin position="12"/>
        <end position="243"/>
    </location>
</feature>
<dbReference type="CDD" id="cd01086">
    <property type="entry name" value="MetAP1"/>
    <property type="match status" value="1"/>
</dbReference>
<evidence type="ECO:0000256" key="3">
    <source>
        <dbReference type="ARBA" id="ARBA00022670"/>
    </source>
</evidence>
<dbReference type="GO" id="GO:0004239">
    <property type="term" value="F:initiator methionyl aminopeptidase activity"/>
    <property type="evidence" value="ECO:0007669"/>
    <property type="project" value="UniProtKB-UniRule"/>
</dbReference>
<comment type="cofactor">
    <cofactor evidence="6">
        <name>Co(2+)</name>
        <dbReference type="ChEBI" id="CHEBI:48828"/>
    </cofactor>
    <cofactor evidence="6">
        <name>Zn(2+)</name>
        <dbReference type="ChEBI" id="CHEBI:29105"/>
    </cofactor>
    <cofactor evidence="6">
        <name>Mn(2+)</name>
        <dbReference type="ChEBI" id="CHEBI:29035"/>
    </cofactor>
    <cofactor evidence="6">
        <name>Fe(2+)</name>
        <dbReference type="ChEBI" id="CHEBI:29033"/>
    </cofactor>
    <text evidence="6">Binds 2 divalent metal cations per subunit. Has a high-affinity and a low affinity metal-binding site. The true nature of the physiological cofactor is under debate. The enzyme is active with cobalt, zinc, manganese or divalent iron ions. Most likely, methionine aminopeptidases function as mononuclear Fe(2+)-metalloproteases under physiological conditions, and the catalytically relevant metal-binding site has been assigned to the histidine-containing high-affinity site.</text>
</comment>
<evidence type="ECO:0000256" key="6">
    <source>
        <dbReference type="HAMAP-Rule" id="MF_01974"/>
    </source>
</evidence>
<name>A0A2M6YC45_9BACT</name>
<keyword evidence="2 6" id="KW-0031">Aminopeptidase</keyword>